<dbReference type="Proteomes" id="UP001501727">
    <property type="component" value="Unassembled WGS sequence"/>
</dbReference>
<evidence type="ECO:0000259" key="1">
    <source>
        <dbReference type="PROSITE" id="PS51186"/>
    </source>
</evidence>
<dbReference type="RefSeq" id="WP_344760117.1">
    <property type="nucleotide sequence ID" value="NZ_BAAAZU010000024.1"/>
</dbReference>
<dbReference type="InterPro" id="IPR000182">
    <property type="entry name" value="GNAT_dom"/>
</dbReference>
<sequence length="143" mass="16404">MTISIAYAETDDEIAATFEVMQQLRPHLEQTRYVPMIRSLMASDGLRLLALLEDGVVRAVASYRVMNMLYCGSLVYIDDLVADERVRSRGYGAKLISKLKDEGRALGCSEIQLISRTTREQAHRFYFREGFGIECFHFRTKLQ</sequence>
<evidence type="ECO:0000313" key="2">
    <source>
        <dbReference type="EMBL" id="GAA3928537.1"/>
    </source>
</evidence>
<gene>
    <name evidence="2" type="ORF">GCM10022229_22760</name>
</gene>
<name>A0ABP7MRA8_9GAMM</name>
<dbReference type="Pfam" id="PF00583">
    <property type="entry name" value="Acetyltransf_1"/>
    <property type="match status" value="1"/>
</dbReference>
<protein>
    <submittedName>
        <fullName evidence="2">GNAT family N-acetyltransferase</fullName>
    </submittedName>
</protein>
<reference evidence="3" key="1">
    <citation type="journal article" date="2019" name="Int. J. Syst. Evol. Microbiol.">
        <title>The Global Catalogue of Microorganisms (GCM) 10K type strain sequencing project: providing services to taxonomists for standard genome sequencing and annotation.</title>
        <authorList>
            <consortium name="The Broad Institute Genomics Platform"/>
            <consortium name="The Broad Institute Genome Sequencing Center for Infectious Disease"/>
            <person name="Wu L."/>
            <person name="Ma J."/>
        </authorList>
    </citation>
    <scope>NUCLEOTIDE SEQUENCE [LARGE SCALE GENOMIC DNA]</scope>
    <source>
        <strain evidence="3">JCM 16916</strain>
    </source>
</reference>
<dbReference type="Gene3D" id="3.40.630.30">
    <property type="match status" value="1"/>
</dbReference>
<dbReference type="CDD" id="cd04301">
    <property type="entry name" value="NAT_SF"/>
    <property type="match status" value="1"/>
</dbReference>
<accession>A0ABP7MRA8</accession>
<feature type="domain" description="N-acetyltransferase" evidence="1">
    <location>
        <begin position="3"/>
        <end position="143"/>
    </location>
</feature>
<proteinExistence type="predicted"/>
<organism evidence="2 3">
    <name type="scientific">Luteimonas lutimaris</name>
    <dbReference type="NCBI Taxonomy" id="698645"/>
    <lineage>
        <taxon>Bacteria</taxon>
        <taxon>Pseudomonadati</taxon>
        <taxon>Pseudomonadota</taxon>
        <taxon>Gammaproteobacteria</taxon>
        <taxon>Lysobacterales</taxon>
        <taxon>Lysobacteraceae</taxon>
        <taxon>Luteimonas</taxon>
    </lineage>
</organism>
<dbReference type="EMBL" id="BAAAZU010000024">
    <property type="protein sequence ID" value="GAA3928537.1"/>
    <property type="molecule type" value="Genomic_DNA"/>
</dbReference>
<keyword evidence="3" id="KW-1185">Reference proteome</keyword>
<dbReference type="SUPFAM" id="SSF55729">
    <property type="entry name" value="Acyl-CoA N-acyltransferases (Nat)"/>
    <property type="match status" value="1"/>
</dbReference>
<dbReference type="PROSITE" id="PS51186">
    <property type="entry name" value="GNAT"/>
    <property type="match status" value="1"/>
</dbReference>
<dbReference type="InterPro" id="IPR016181">
    <property type="entry name" value="Acyl_CoA_acyltransferase"/>
</dbReference>
<comment type="caution">
    <text evidence="2">The sequence shown here is derived from an EMBL/GenBank/DDBJ whole genome shotgun (WGS) entry which is preliminary data.</text>
</comment>
<evidence type="ECO:0000313" key="3">
    <source>
        <dbReference type="Proteomes" id="UP001501727"/>
    </source>
</evidence>